<feature type="transmembrane region" description="Helical" evidence="13">
    <location>
        <begin position="471"/>
        <end position="491"/>
    </location>
</feature>
<protein>
    <recommendedName>
        <fullName evidence="3 13">Membrane protein insertase YidC</fullName>
    </recommendedName>
    <alternativeName>
        <fullName evidence="12 13">Foldase YidC</fullName>
    </alternativeName>
    <alternativeName>
        <fullName evidence="11 13">Membrane integrase YidC</fullName>
    </alternativeName>
    <alternativeName>
        <fullName evidence="13">Membrane protein YidC</fullName>
    </alternativeName>
</protein>
<dbReference type="PRINTS" id="PR01900">
    <property type="entry name" value="YIDCPROTEIN"/>
</dbReference>
<dbReference type="InterPro" id="IPR001708">
    <property type="entry name" value="YidC/ALB3/OXA1/COX18"/>
</dbReference>
<dbReference type="InterPro" id="IPR019998">
    <property type="entry name" value="Membr_insert_YidC"/>
</dbReference>
<dbReference type="InterPro" id="IPR028055">
    <property type="entry name" value="YidC/Oxa/ALB_C"/>
</dbReference>
<evidence type="ECO:0000256" key="9">
    <source>
        <dbReference type="ARBA" id="ARBA00023136"/>
    </source>
</evidence>
<reference evidence="16" key="2">
    <citation type="submission" date="2020-09" db="EMBL/GenBank/DDBJ databases">
        <authorList>
            <person name="Sun Q."/>
            <person name="Kim S."/>
        </authorList>
    </citation>
    <scope>NUCLEOTIDE SEQUENCE</scope>
    <source>
        <strain evidence="16">KCTC 32501</strain>
    </source>
</reference>
<dbReference type="GO" id="GO:0015031">
    <property type="term" value="P:protein transport"/>
    <property type="evidence" value="ECO:0007669"/>
    <property type="project" value="UniProtKB-KW"/>
</dbReference>
<proteinExistence type="inferred from homology"/>
<comment type="function">
    <text evidence="13">Required for the insertion and/or proper folding and/or complex formation of integral membrane proteins into the membrane. Involved in integration of membrane proteins that insert both dependently and independently of the Sec translocase complex, as well as at least some lipoproteins. Aids folding of multispanning membrane proteins.</text>
</comment>
<keyword evidence="17" id="KW-1185">Reference proteome</keyword>
<dbReference type="NCBIfam" id="TIGR03592">
    <property type="entry name" value="yidC_oxa1_cterm"/>
    <property type="match status" value="1"/>
</dbReference>
<dbReference type="InterPro" id="IPR038221">
    <property type="entry name" value="YidC_periplasmic_sf"/>
</dbReference>
<evidence type="ECO:0000313" key="17">
    <source>
        <dbReference type="Proteomes" id="UP000614287"/>
    </source>
</evidence>
<evidence type="ECO:0000313" key="16">
    <source>
        <dbReference type="EMBL" id="GHA73171.1"/>
    </source>
</evidence>
<dbReference type="Pfam" id="PF02096">
    <property type="entry name" value="60KD_IMP"/>
    <property type="match status" value="1"/>
</dbReference>
<dbReference type="PANTHER" id="PTHR12428">
    <property type="entry name" value="OXA1"/>
    <property type="match status" value="1"/>
</dbReference>
<feature type="domain" description="Membrane insertase YidC N-terminal" evidence="15">
    <location>
        <begin position="42"/>
        <end position="317"/>
    </location>
</feature>
<dbReference type="Pfam" id="PF14849">
    <property type="entry name" value="YidC_periplas"/>
    <property type="match status" value="1"/>
</dbReference>
<dbReference type="EMBL" id="BMZG01000006">
    <property type="protein sequence ID" value="GHA73171.1"/>
    <property type="molecule type" value="Genomic_DNA"/>
</dbReference>
<dbReference type="NCBIfam" id="NF002352">
    <property type="entry name" value="PRK01318.1-3"/>
    <property type="match status" value="1"/>
</dbReference>
<dbReference type="InterPro" id="IPR047196">
    <property type="entry name" value="YidC_ALB_C"/>
</dbReference>
<feature type="transmembrane region" description="Helical" evidence="13">
    <location>
        <begin position="328"/>
        <end position="349"/>
    </location>
</feature>
<keyword evidence="8 13" id="KW-1133">Transmembrane helix</keyword>
<evidence type="ECO:0000256" key="5">
    <source>
        <dbReference type="ARBA" id="ARBA00022475"/>
    </source>
</evidence>
<evidence type="ECO:0000256" key="4">
    <source>
        <dbReference type="ARBA" id="ARBA00022448"/>
    </source>
</evidence>
<organism evidence="16 17">
    <name type="scientific">Formosimonas limnophila</name>
    <dbReference type="NCBI Taxonomy" id="1384487"/>
    <lineage>
        <taxon>Bacteria</taxon>
        <taxon>Pseudomonadati</taxon>
        <taxon>Pseudomonadota</taxon>
        <taxon>Betaproteobacteria</taxon>
        <taxon>Burkholderiales</taxon>
        <taxon>Burkholderiaceae</taxon>
        <taxon>Formosimonas</taxon>
    </lineage>
</organism>
<name>A0A8J3CN80_9BURK</name>
<keyword evidence="9 13" id="KW-0472">Membrane</keyword>
<dbReference type="GO" id="GO:0032977">
    <property type="term" value="F:membrane insertase activity"/>
    <property type="evidence" value="ECO:0007669"/>
    <property type="project" value="InterPro"/>
</dbReference>
<evidence type="ECO:0000256" key="2">
    <source>
        <dbReference type="ARBA" id="ARBA00010527"/>
    </source>
</evidence>
<evidence type="ECO:0000256" key="10">
    <source>
        <dbReference type="ARBA" id="ARBA00023186"/>
    </source>
</evidence>
<evidence type="ECO:0000256" key="11">
    <source>
        <dbReference type="ARBA" id="ARBA00033245"/>
    </source>
</evidence>
<keyword evidence="5 13" id="KW-1003">Cell membrane</keyword>
<evidence type="ECO:0000256" key="7">
    <source>
        <dbReference type="ARBA" id="ARBA00022927"/>
    </source>
</evidence>
<evidence type="ECO:0000256" key="3">
    <source>
        <dbReference type="ARBA" id="ARBA00015325"/>
    </source>
</evidence>
<evidence type="ECO:0000256" key="8">
    <source>
        <dbReference type="ARBA" id="ARBA00022989"/>
    </source>
</evidence>
<dbReference type="AlphaFoldDB" id="A0A8J3CN80"/>
<feature type="domain" description="Membrane insertase YidC/Oxa/ALB C-terminal" evidence="14">
    <location>
        <begin position="328"/>
        <end position="505"/>
    </location>
</feature>
<keyword evidence="6 13" id="KW-0812">Transmembrane</keyword>
<evidence type="ECO:0000256" key="6">
    <source>
        <dbReference type="ARBA" id="ARBA00022692"/>
    </source>
</evidence>
<evidence type="ECO:0000256" key="1">
    <source>
        <dbReference type="ARBA" id="ARBA00004429"/>
    </source>
</evidence>
<dbReference type="HAMAP" id="MF_01810">
    <property type="entry name" value="YidC_type1"/>
    <property type="match status" value="1"/>
</dbReference>
<dbReference type="GO" id="GO:0051205">
    <property type="term" value="P:protein insertion into membrane"/>
    <property type="evidence" value="ECO:0007669"/>
    <property type="project" value="TreeGrafter"/>
</dbReference>
<evidence type="ECO:0000256" key="13">
    <source>
        <dbReference type="HAMAP-Rule" id="MF_01810"/>
    </source>
</evidence>
<dbReference type="GO" id="GO:0005886">
    <property type="term" value="C:plasma membrane"/>
    <property type="evidence" value="ECO:0007669"/>
    <property type="project" value="UniProtKB-SubCell"/>
</dbReference>
<evidence type="ECO:0000256" key="12">
    <source>
        <dbReference type="ARBA" id="ARBA00033342"/>
    </source>
</evidence>
<dbReference type="CDD" id="cd20070">
    <property type="entry name" value="5TM_YidC_Alb3"/>
    <property type="match status" value="1"/>
</dbReference>
<dbReference type="PRINTS" id="PR00701">
    <property type="entry name" value="60KDINNERMP"/>
</dbReference>
<evidence type="ECO:0000259" key="15">
    <source>
        <dbReference type="Pfam" id="PF14849"/>
    </source>
</evidence>
<gene>
    <name evidence="13 16" type="primary">yidC</name>
    <name evidence="16" type="ORF">GCM10009007_12560</name>
</gene>
<keyword evidence="4 13" id="KW-0813">Transport</keyword>
<dbReference type="InterPro" id="IPR028053">
    <property type="entry name" value="Membr_insert_YidC_N"/>
</dbReference>
<dbReference type="CDD" id="cd19961">
    <property type="entry name" value="EcYidC-like_peri"/>
    <property type="match status" value="1"/>
</dbReference>
<comment type="caution">
    <text evidence="16">The sequence shown here is derived from an EMBL/GenBank/DDBJ whole genome shotgun (WGS) entry which is preliminary data.</text>
</comment>
<accession>A0A8J3CN80</accession>
<comment type="subcellular location">
    <subcellularLocation>
        <location evidence="1">Cell inner membrane</location>
        <topology evidence="1">Multi-pass membrane protein</topology>
    </subcellularLocation>
    <subcellularLocation>
        <location evidence="13">Cell membrane</location>
        <topology evidence="13">Multi-pass membrane protein</topology>
    </subcellularLocation>
</comment>
<sequence length="522" mass="58025">MPAPTATVQKASTTVGAATTNPTTGVVTTPDASVKPKGQAVVLANDKLRLKINTEGGVIEYAELLEHRDSKVKDKNQDLFTTEGNRIYLSRSGLAGTLGLNHKTPFTASTPEAVLKDGENETSVTLTATENGVTLKKTYTLKRGSYSLGVNHEVDNASAMPIDAQVYLDLSRDDVQEDGSFFYSTYTGPVLYNQEDKFKKVSFTDIADGKAKFESSANNGWIGMLQHYFVAAWVLPNNEERTREFKTVVNKDNQPNVYSIRQTVPLGVVAPAAKANLNTTLYVGPQDQQVLSEIATGLDLSVDYGWATIIAKPIHWLMGFLHNFIPNWGWTIVALTILVKLVLFPLTAASYKSMAKMKLLAPRLKQLQEQYGDDRMKMNQAMMALYKEEKVNPAGGCLPMLAQMPIFLALYYVLQAAVEMRGAPWLWIKDLSLADPFYVLPALMVITMLIQTKLNPKPADPMQAKMMMWMPLIFGVTFFWFPAGLVLYWVVSNIFSIGQQWYMNNKFGIKESLIPLKDESAK</sequence>
<keyword evidence="10 13" id="KW-0143">Chaperone</keyword>
<evidence type="ECO:0000259" key="14">
    <source>
        <dbReference type="Pfam" id="PF02096"/>
    </source>
</evidence>
<dbReference type="Gene3D" id="2.70.98.90">
    <property type="match status" value="1"/>
</dbReference>
<comment type="subunit">
    <text evidence="13">Interacts with the Sec translocase complex via SecD. Specifically interacts with transmembrane segments of nascent integral membrane proteins during membrane integration.</text>
</comment>
<dbReference type="PANTHER" id="PTHR12428:SF65">
    <property type="entry name" value="CYTOCHROME C OXIDASE ASSEMBLY PROTEIN COX18, MITOCHONDRIAL"/>
    <property type="match status" value="1"/>
</dbReference>
<keyword evidence="7 13" id="KW-0653">Protein transport</keyword>
<reference evidence="16" key="1">
    <citation type="journal article" date="2014" name="Int. J. Syst. Evol. Microbiol.">
        <title>Complete genome sequence of Corynebacterium casei LMG S-19264T (=DSM 44701T), isolated from a smear-ripened cheese.</title>
        <authorList>
            <consortium name="US DOE Joint Genome Institute (JGI-PGF)"/>
            <person name="Walter F."/>
            <person name="Albersmeier A."/>
            <person name="Kalinowski J."/>
            <person name="Ruckert C."/>
        </authorList>
    </citation>
    <scope>NUCLEOTIDE SEQUENCE</scope>
    <source>
        <strain evidence="16">KCTC 32501</strain>
    </source>
</reference>
<dbReference type="Proteomes" id="UP000614287">
    <property type="component" value="Unassembled WGS sequence"/>
</dbReference>
<dbReference type="NCBIfam" id="TIGR03593">
    <property type="entry name" value="yidC_nterm"/>
    <property type="match status" value="1"/>
</dbReference>
<comment type="similarity">
    <text evidence="2 13">Belongs to the OXA1/ALB3/YidC family. Type 1 subfamily.</text>
</comment>
<feature type="transmembrane region" description="Helical" evidence="13">
    <location>
        <begin position="391"/>
        <end position="413"/>
    </location>
</feature>
<feature type="transmembrane region" description="Helical" evidence="13">
    <location>
        <begin position="433"/>
        <end position="450"/>
    </location>
</feature>